<dbReference type="Pfam" id="PF01381">
    <property type="entry name" value="HTH_3"/>
    <property type="match status" value="1"/>
</dbReference>
<dbReference type="InterPro" id="IPR001387">
    <property type="entry name" value="Cro/C1-type_HTH"/>
</dbReference>
<feature type="domain" description="HTH cro/C1-type" evidence="1">
    <location>
        <begin position="12"/>
        <end position="50"/>
    </location>
</feature>
<dbReference type="PROSITE" id="PS50943">
    <property type="entry name" value="HTH_CROC1"/>
    <property type="match status" value="1"/>
</dbReference>
<accession>A0A7S9D415</accession>
<gene>
    <name evidence="2" type="ORF">IC761_30630</name>
</gene>
<sequence>MAEITEMTPEEVRTFREEFDLTKAELSERLGSALRTVEDWEAGRRQSPSMLRVALAAIARELSPWCATPKLCPSSTIDDVGQVVRKMFARLGDDHVVDLSDLFERCLSSDATPAERLLLAHCMEISDGYNRVDPLEEWSSRPMKGWHTSMAFRPEIDGVRPSLGFETRHDNVAKRMAVFIDTHRPGERLPEKLRTETALVARGVRVISLSANDVLVDGESSKETIETVLSEMAEEVLCEAGQISHAWKRPDRR</sequence>
<evidence type="ECO:0000313" key="2">
    <source>
        <dbReference type="EMBL" id="QPF90788.1"/>
    </source>
</evidence>
<dbReference type="CDD" id="cd00093">
    <property type="entry name" value="HTH_XRE"/>
    <property type="match status" value="1"/>
</dbReference>
<reference evidence="2 3" key="1">
    <citation type="submission" date="2020-09" db="EMBL/GenBank/DDBJ databases">
        <title>Complete genomes of bradyrhizobia occurring on native shrubby legumes in Australia.</title>
        <authorList>
            <person name="Lafay B."/>
        </authorList>
    </citation>
    <scope>NUCLEOTIDE SEQUENCE [LARGE SCALE GENOMIC DNA]</scope>
    <source>
        <strain evidence="2 3">BDV5040</strain>
    </source>
</reference>
<dbReference type="Proteomes" id="UP000594621">
    <property type="component" value="Chromosome"/>
</dbReference>
<dbReference type="KEGG" id="bcou:IC761_30630"/>
<dbReference type="AlphaFoldDB" id="A0A7S9D415"/>
<dbReference type="SUPFAM" id="SSF47413">
    <property type="entry name" value="lambda repressor-like DNA-binding domains"/>
    <property type="match status" value="1"/>
</dbReference>
<protein>
    <recommendedName>
        <fullName evidence="1">HTH cro/C1-type domain-containing protein</fullName>
    </recommendedName>
</protein>
<name>A0A7S9D415_9BRAD</name>
<dbReference type="InterPro" id="IPR010982">
    <property type="entry name" value="Lambda_DNA-bd_dom_sf"/>
</dbReference>
<keyword evidence="3" id="KW-1185">Reference proteome</keyword>
<proteinExistence type="predicted"/>
<evidence type="ECO:0000259" key="1">
    <source>
        <dbReference type="PROSITE" id="PS50943"/>
    </source>
</evidence>
<organism evidence="2 3">
    <name type="scientific">Bradyrhizobium commune</name>
    <dbReference type="NCBI Taxonomy" id="83627"/>
    <lineage>
        <taxon>Bacteria</taxon>
        <taxon>Pseudomonadati</taxon>
        <taxon>Pseudomonadota</taxon>
        <taxon>Alphaproteobacteria</taxon>
        <taxon>Hyphomicrobiales</taxon>
        <taxon>Nitrobacteraceae</taxon>
        <taxon>Bradyrhizobium</taxon>
    </lineage>
</organism>
<evidence type="ECO:0000313" key="3">
    <source>
        <dbReference type="Proteomes" id="UP000594621"/>
    </source>
</evidence>
<dbReference type="RefSeq" id="WP_195800371.1">
    <property type="nucleotide sequence ID" value="NZ_CP061379.1"/>
</dbReference>
<dbReference type="SMART" id="SM00530">
    <property type="entry name" value="HTH_XRE"/>
    <property type="match status" value="1"/>
</dbReference>
<dbReference type="GO" id="GO:0003677">
    <property type="term" value="F:DNA binding"/>
    <property type="evidence" value="ECO:0007669"/>
    <property type="project" value="InterPro"/>
</dbReference>
<dbReference type="EMBL" id="CP061379">
    <property type="protein sequence ID" value="QPF90788.1"/>
    <property type="molecule type" value="Genomic_DNA"/>
</dbReference>
<dbReference type="Gene3D" id="1.10.260.40">
    <property type="entry name" value="lambda repressor-like DNA-binding domains"/>
    <property type="match status" value="1"/>
</dbReference>